<evidence type="ECO:0000313" key="4">
    <source>
        <dbReference type="Proteomes" id="UP000285301"/>
    </source>
</evidence>
<dbReference type="GO" id="GO:0005886">
    <property type="term" value="C:plasma membrane"/>
    <property type="evidence" value="ECO:0007669"/>
    <property type="project" value="TreeGrafter"/>
</dbReference>
<dbReference type="GO" id="GO:0017128">
    <property type="term" value="F:phospholipid scramblase activity"/>
    <property type="evidence" value="ECO:0007669"/>
    <property type="project" value="InterPro"/>
</dbReference>
<comment type="cofactor">
    <cofactor evidence="2">
        <name>Ca(2+)</name>
        <dbReference type="ChEBI" id="CHEBI:29108"/>
    </cofactor>
</comment>
<evidence type="ECO:0000256" key="2">
    <source>
        <dbReference type="RuleBase" id="RU363116"/>
    </source>
</evidence>
<reference evidence="3 4" key="1">
    <citation type="journal article" date="2018" name="Gigascience">
        <title>Genomes of trombidid mites reveal novel predicted allergens and laterally-transferred genes associated with secondary metabolism.</title>
        <authorList>
            <person name="Dong X."/>
            <person name="Chaisiri K."/>
            <person name="Xia D."/>
            <person name="Armstrong S.D."/>
            <person name="Fang Y."/>
            <person name="Donnelly M.J."/>
            <person name="Kadowaki T."/>
            <person name="McGarry J.W."/>
            <person name="Darby A.C."/>
            <person name="Makepeace B.L."/>
        </authorList>
    </citation>
    <scope>NUCLEOTIDE SEQUENCE [LARGE SCALE GENOMIC DNA]</scope>
    <source>
        <strain evidence="3">UoL-WK</strain>
    </source>
</reference>
<organism evidence="3 4">
    <name type="scientific">Dinothrombium tinctorium</name>
    <dbReference type="NCBI Taxonomy" id="1965070"/>
    <lineage>
        <taxon>Eukaryota</taxon>
        <taxon>Metazoa</taxon>
        <taxon>Ecdysozoa</taxon>
        <taxon>Arthropoda</taxon>
        <taxon>Chelicerata</taxon>
        <taxon>Arachnida</taxon>
        <taxon>Acari</taxon>
        <taxon>Acariformes</taxon>
        <taxon>Trombidiformes</taxon>
        <taxon>Prostigmata</taxon>
        <taxon>Anystina</taxon>
        <taxon>Parasitengona</taxon>
        <taxon>Trombidioidea</taxon>
        <taxon>Trombidiidae</taxon>
        <taxon>Dinothrombium</taxon>
    </lineage>
</organism>
<keyword evidence="2" id="KW-0564">Palmitate</keyword>
<dbReference type="PANTHER" id="PTHR23248:SF9">
    <property type="entry name" value="PHOSPHOLIPID SCRAMBLASE"/>
    <property type="match status" value="1"/>
</dbReference>
<keyword evidence="2" id="KW-0449">Lipoprotein</keyword>
<comment type="caution">
    <text evidence="3">The sequence shown here is derived from an EMBL/GenBank/DDBJ whole genome shotgun (WGS) entry which is preliminary data.</text>
</comment>
<dbReference type="InterPro" id="IPR005552">
    <property type="entry name" value="Scramblase"/>
</dbReference>
<name>A0A3S3P520_9ACAR</name>
<dbReference type="AlphaFoldDB" id="A0A3S3P520"/>
<dbReference type="Proteomes" id="UP000285301">
    <property type="component" value="Unassembled WGS sequence"/>
</dbReference>
<sequence length="152" mass="17273">MNEEKPKIATIQPSVVIHQPATLTMGINYPPQDEQNANGIGFVIPMQNIGCKPLEILNGLSTVYVRQPISIMKLLGCQPNNEYMIYDDRMQQILFAKEKSNWCNRNCCGAGRRFHMKVFDNTRSEVFKSKLHSAKSLHTQAQVFELNFGTLI</sequence>
<keyword evidence="4" id="KW-1185">Reference proteome</keyword>
<accession>A0A3S3P520</accession>
<evidence type="ECO:0000256" key="1">
    <source>
        <dbReference type="ARBA" id="ARBA00005350"/>
    </source>
</evidence>
<evidence type="ECO:0000313" key="3">
    <source>
        <dbReference type="EMBL" id="RWS05306.1"/>
    </source>
</evidence>
<dbReference type="EMBL" id="NCKU01004891">
    <property type="protein sequence ID" value="RWS05306.1"/>
    <property type="molecule type" value="Genomic_DNA"/>
</dbReference>
<comment type="function">
    <text evidence="2">May mediate accelerated ATP-independent bidirectional transbilayer migration of phospholipids upon binding calcium ions that results in a loss of phospholipid asymmetry in the plasma membrane.</text>
</comment>
<gene>
    <name evidence="3" type="ORF">B4U79_11978</name>
</gene>
<protein>
    <recommendedName>
        <fullName evidence="2">Phospholipid scramblase</fullName>
    </recommendedName>
</protein>
<proteinExistence type="inferred from homology"/>
<dbReference type="PANTHER" id="PTHR23248">
    <property type="entry name" value="PHOSPHOLIPID SCRAMBLASE-RELATED"/>
    <property type="match status" value="1"/>
</dbReference>
<dbReference type="Pfam" id="PF03803">
    <property type="entry name" value="Scramblase"/>
    <property type="match status" value="1"/>
</dbReference>
<keyword evidence="2" id="KW-0106">Calcium</keyword>
<comment type="similarity">
    <text evidence="1 2">Belongs to the phospholipid scramblase family.</text>
</comment>